<sequence>MDEYFVIFGSLCNYKDFNMSYFHLNFDFDRLISKEKSMAPKFSVSESNLVSKLLANSENSSASKRTKI</sequence>
<keyword evidence="1" id="KW-1185">Reference proteome</keyword>
<name>A0A915IEL5_ROMCU</name>
<evidence type="ECO:0000313" key="1">
    <source>
        <dbReference type="Proteomes" id="UP000887565"/>
    </source>
</evidence>
<proteinExistence type="predicted"/>
<evidence type="ECO:0000313" key="2">
    <source>
        <dbReference type="WBParaSite" id="nRc.2.0.1.t12243-RA"/>
    </source>
</evidence>
<organism evidence="1 2">
    <name type="scientific">Romanomermis culicivorax</name>
    <name type="common">Nematode worm</name>
    <dbReference type="NCBI Taxonomy" id="13658"/>
    <lineage>
        <taxon>Eukaryota</taxon>
        <taxon>Metazoa</taxon>
        <taxon>Ecdysozoa</taxon>
        <taxon>Nematoda</taxon>
        <taxon>Enoplea</taxon>
        <taxon>Dorylaimia</taxon>
        <taxon>Mermithida</taxon>
        <taxon>Mermithoidea</taxon>
        <taxon>Mermithidae</taxon>
        <taxon>Romanomermis</taxon>
    </lineage>
</organism>
<dbReference type="WBParaSite" id="nRc.2.0.1.t12243-RA">
    <property type="protein sequence ID" value="nRc.2.0.1.t12243-RA"/>
    <property type="gene ID" value="nRc.2.0.1.g12243"/>
</dbReference>
<reference evidence="2" key="1">
    <citation type="submission" date="2022-11" db="UniProtKB">
        <authorList>
            <consortium name="WormBaseParasite"/>
        </authorList>
    </citation>
    <scope>IDENTIFICATION</scope>
</reference>
<protein>
    <submittedName>
        <fullName evidence="2">Uncharacterized protein</fullName>
    </submittedName>
</protein>
<accession>A0A915IEL5</accession>
<dbReference type="AlphaFoldDB" id="A0A915IEL5"/>
<dbReference type="Proteomes" id="UP000887565">
    <property type="component" value="Unplaced"/>
</dbReference>